<dbReference type="InterPro" id="IPR000073">
    <property type="entry name" value="AB_hydrolase_1"/>
</dbReference>
<dbReference type="PATRIC" id="fig|943816.4.peg.3039"/>
<dbReference type="Proteomes" id="UP000175829">
    <property type="component" value="Unassembled WGS sequence"/>
</dbReference>
<feature type="domain" description="AB hydrolase-1" evidence="1">
    <location>
        <begin position="41"/>
        <end position="249"/>
    </location>
</feature>
<organism evidence="2 3">
    <name type="scientific">Streptomyces qinglanensis</name>
    <dbReference type="NCBI Taxonomy" id="943816"/>
    <lineage>
        <taxon>Bacteria</taxon>
        <taxon>Bacillati</taxon>
        <taxon>Actinomycetota</taxon>
        <taxon>Actinomycetes</taxon>
        <taxon>Kitasatosporales</taxon>
        <taxon>Streptomycetaceae</taxon>
        <taxon>Streptomyces</taxon>
    </lineage>
</organism>
<proteinExistence type="predicted"/>
<evidence type="ECO:0000313" key="3">
    <source>
        <dbReference type="Proteomes" id="UP000175829"/>
    </source>
</evidence>
<comment type="caution">
    <text evidence="2">The sequence shown here is derived from an EMBL/GenBank/DDBJ whole genome shotgun (WGS) entry which is preliminary data.</text>
</comment>
<dbReference type="PANTHER" id="PTHR43433:SF10">
    <property type="entry name" value="AB HYDROLASE-1 DOMAIN-CONTAINING PROTEIN"/>
    <property type="match status" value="1"/>
</dbReference>
<protein>
    <recommendedName>
        <fullName evidence="1">AB hydrolase-1 domain-containing protein</fullName>
    </recommendedName>
</protein>
<dbReference type="EMBL" id="LJGV01000022">
    <property type="protein sequence ID" value="OEU99351.1"/>
    <property type="molecule type" value="Genomic_DNA"/>
</dbReference>
<name>A0A1E7K618_9ACTN</name>
<dbReference type="GO" id="GO:0003824">
    <property type="term" value="F:catalytic activity"/>
    <property type="evidence" value="ECO:0007669"/>
    <property type="project" value="UniProtKB-ARBA"/>
</dbReference>
<dbReference type="RefSeq" id="WP_069992245.1">
    <property type="nucleotide sequence ID" value="NZ_LJGV01000022.1"/>
</dbReference>
<dbReference type="PANTHER" id="PTHR43433">
    <property type="entry name" value="HYDROLASE, ALPHA/BETA FOLD FAMILY PROTEIN"/>
    <property type="match status" value="1"/>
</dbReference>
<dbReference type="Gene3D" id="3.40.50.1820">
    <property type="entry name" value="alpha/beta hydrolase"/>
    <property type="match status" value="1"/>
</dbReference>
<evidence type="ECO:0000259" key="1">
    <source>
        <dbReference type="Pfam" id="PF12697"/>
    </source>
</evidence>
<accession>A0A1E7K618</accession>
<dbReference type="AlphaFoldDB" id="A0A1E7K618"/>
<evidence type="ECO:0000313" key="2">
    <source>
        <dbReference type="EMBL" id="OEU99351.1"/>
    </source>
</evidence>
<sequence>MTVRFTTSPDGTGIAFEQLGDGPPVVVTGGALSTRYEGLPLARELAGLGLSGVVYDRRGRGGSGDTPPYAPAREDEDLAAVLGAVGGGAACAFGVSSGALIALGAAARTGAAPGRLVLFEPPFTGAVGHPQDPAHAARLADFLDRKRRADAVAYFLGEIIGLPPESVAGVRRSPAWGGLTRIAHTLRYDTTLLGDATLPAGILTAVRVPVLVLSSDASTRLLQDAARAVAEALPCGEHRTVPGAFHQAPAEALAPVVRDFLAA</sequence>
<dbReference type="InterPro" id="IPR029058">
    <property type="entry name" value="AB_hydrolase_fold"/>
</dbReference>
<reference evidence="2 3" key="1">
    <citation type="journal article" date="2016" name="Front. Microbiol.">
        <title>Comparative Genomics Analysis of Streptomyces Species Reveals Their Adaptation to the Marine Environment and Their Diversity at the Genomic Level.</title>
        <authorList>
            <person name="Tian X."/>
            <person name="Zhang Z."/>
            <person name="Yang T."/>
            <person name="Chen M."/>
            <person name="Li J."/>
            <person name="Chen F."/>
            <person name="Yang J."/>
            <person name="Li W."/>
            <person name="Zhang B."/>
            <person name="Zhang Z."/>
            <person name="Wu J."/>
            <person name="Zhang C."/>
            <person name="Long L."/>
            <person name="Xiao J."/>
        </authorList>
    </citation>
    <scope>NUCLEOTIDE SEQUENCE [LARGE SCALE GENOMIC DNA]</scope>
    <source>
        <strain evidence="2 3">SCSIO M10379</strain>
    </source>
</reference>
<gene>
    <name evidence="2" type="ORF">AN217_17750</name>
</gene>
<dbReference type="Pfam" id="PF12697">
    <property type="entry name" value="Abhydrolase_6"/>
    <property type="match status" value="1"/>
</dbReference>
<dbReference type="InterPro" id="IPR050471">
    <property type="entry name" value="AB_hydrolase"/>
</dbReference>
<dbReference type="SUPFAM" id="SSF53474">
    <property type="entry name" value="alpha/beta-Hydrolases"/>
    <property type="match status" value="1"/>
</dbReference>